<dbReference type="PANTHER" id="PTHR10775:SF182">
    <property type="entry name" value="TRANSPOSON, EN_SPM-LIKE, TRANSPOSASE-ASSOCIATED DOMAIN PROTEIN-RELATED"/>
    <property type="match status" value="1"/>
</dbReference>
<reference evidence="1" key="1">
    <citation type="submission" date="2014-09" db="EMBL/GenBank/DDBJ databases">
        <authorList>
            <person name="Magalhaes I.L.F."/>
            <person name="Oliveira U."/>
            <person name="Santos F.R."/>
            <person name="Vidigal T.H.D.A."/>
            <person name="Brescovit A.D."/>
            <person name="Santos A.J."/>
        </authorList>
    </citation>
    <scope>NUCLEOTIDE SEQUENCE</scope>
    <source>
        <tissue evidence="1">Shoot tissue taken approximately 20 cm above the soil surface</tissue>
    </source>
</reference>
<evidence type="ECO:0000313" key="1">
    <source>
        <dbReference type="EMBL" id="JAD48010.1"/>
    </source>
</evidence>
<dbReference type="EMBL" id="GBRH01249885">
    <property type="protein sequence ID" value="JAD48010.1"/>
    <property type="molecule type" value="Transcribed_RNA"/>
</dbReference>
<name>A0A0A9AGD9_ARUDO</name>
<sequence>MHIEKNVYENIYGTLLGLEGKSKDNLHARQDLQEMNIRPELHPQKKTSNKFYLPPASYTMSKKEKQQFCKVLHDIRVPDGHARENLWLEKS</sequence>
<dbReference type="AlphaFoldDB" id="A0A0A9AGD9"/>
<dbReference type="PANTHER" id="PTHR10775">
    <property type="entry name" value="OS08G0208400 PROTEIN"/>
    <property type="match status" value="1"/>
</dbReference>
<accession>A0A0A9AGD9</accession>
<proteinExistence type="predicted"/>
<reference evidence="1" key="2">
    <citation type="journal article" date="2015" name="Data Brief">
        <title>Shoot transcriptome of the giant reed, Arundo donax.</title>
        <authorList>
            <person name="Barrero R.A."/>
            <person name="Guerrero F.D."/>
            <person name="Moolhuijzen P."/>
            <person name="Goolsby J.A."/>
            <person name="Tidwell J."/>
            <person name="Bellgard S.E."/>
            <person name="Bellgard M.I."/>
        </authorList>
    </citation>
    <scope>NUCLEOTIDE SEQUENCE</scope>
    <source>
        <tissue evidence="1">Shoot tissue taken approximately 20 cm above the soil surface</tissue>
    </source>
</reference>
<organism evidence="1">
    <name type="scientific">Arundo donax</name>
    <name type="common">Giant reed</name>
    <name type="synonym">Donax arundinaceus</name>
    <dbReference type="NCBI Taxonomy" id="35708"/>
    <lineage>
        <taxon>Eukaryota</taxon>
        <taxon>Viridiplantae</taxon>
        <taxon>Streptophyta</taxon>
        <taxon>Embryophyta</taxon>
        <taxon>Tracheophyta</taxon>
        <taxon>Spermatophyta</taxon>
        <taxon>Magnoliopsida</taxon>
        <taxon>Liliopsida</taxon>
        <taxon>Poales</taxon>
        <taxon>Poaceae</taxon>
        <taxon>PACMAD clade</taxon>
        <taxon>Arundinoideae</taxon>
        <taxon>Arundineae</taxon>
        <taxon>Arundo</taxon>
    </lineage>
</organism>
<protein>
    <submittedName>
        <fullName evidence="1">Uncharacterized protein</fullName>
    </submittedName>
</protein>